<keyword evidence="2" id="KW-0472">Membrane</keyword>
<protein>
    <submittedName>
        <fullName evidence="3">Uncharacterized protein</fullName>
    </submittedName>
</protein>
<keyword evidence="2" id="KW-0812">Transmembrane</keyword>
<dbReference type="AlphaFoldDB" id="A0A6C0BEV1"/>
<feature type="transmembrane region" description="Helical" evidence="2">
    <location>
        <begin position="111"/>
        <end position="132"/>
    </location>
</feature>
<dbReference type="EMBL" id="MN739149">
    <property type="protein sequence ID" value="QHS90827.1"/>
    <property type="molecule type" value="Genomic_DNA"/>
</dbReference>
<name>A0A6C0BEV1_9ZZZZ</name>
<feature type="coiled-coil region" evidence="1">
    <location>
        <begin position="140"/>
        <end position="192"/>
    </location>
</feature>
<sequence length="210" mass="24723">MAVELLVQRVNKEDDFKAFLVQRVEAEKEKLKEEYNDAFTFYENVVVYNSKGNVPEEVLSIIPYVKHNKGFDIKYDKLVRIEEQLKKYITSFKDKSRQDIKDADTDKSAKFLALVYFVMIMTYVYTYIQLLLARENVKNIELYDAKINELNTQLASIEQIQSQNLANQEETISKLKEVNKLLQDKSNEFEKAYYTLSRVIEGNNHSVEYL</sequence>
<evidence type="ECO:0000256" key="2">
    <source>
        <dbReference type="SAM" id="Phobius"/>
    </source>
</evidence>
<proteinExistence type="predicted"/>
<accession>A0A6C0BEV1</accession>
<evidence type="ECO:0000256" key="1">
    <source>
        <dbReference type="SAM" id="Coils"/>
    </source>
</evidence>
<reference evidence="3" key="1">
    <citation type="journal article" date="2020" name="Nature">
        <title>Giant virus diversity and host interactions through global metagenomics.</title>
        <authorList>
            <person name="Schulz F."/>
            <person name="Roux S."/>
            <person name="Paez-Espino D."/>
            <person name="Jungbluth S."/>
            <person name="Walsh D.A."/>
            <person name="Denef V.J."/>
            <person name="McMahon K.D."/>
            <person name="Konstantinidis K.T."/>
            <person name="Eloe-Fadrosh E.A."/>
            <person name="Kyrpides N.C."/>
            <person name="Woyke T."/>
        </authorList>
    </citation>
    <scope>NUCLEOTIDE SEQUENCE</scope>
    <source>
        <strain evidence="3">GVMAG-M-3300010354-11</strain>
    </source>
</reference>
<keyword evidence="1" id="KW-0175">Coiled coil</keyword>
<organism evidence="3">
    <name type="scientific">viral metagenome</name>
    <dbReference type="NCBI Taxonomy" id="1070528"/>
    <lineage>
        <taxon>unclassified sequences</taxon>
        <taxon>metagenomes</taxon>
        <taxon>organismal metagenomes</taxon>
    </lineage>
</organism>
<evidence type="ECO:0000313" key="3">
    <source>
        <dbReference type="EMBL" id="QHS90827.1"/>
    </source>
</evidence>
<keyword evidence="2" id="KW-1133">Transmembrane helix</keyword>